<reference evidence="1 2" key="1">
    <citation type="submission" date="2018-02" db="EMBL/GenBank/DDBJ databases">
        <title>Draft genome sequencing of Burkholderia cepacia Y14-15.</title>
        <authorList>
            <person name="Zheng B.-X."/>
        </authorList>
    </citation>
    <scope>NUCLEOTIDE SEQUENCE [LARGE SCALE GENOMIC DNA]</scope>
    <source>
        <strain evidence="1 2">Y14-15</strain>
    </source>
</reference>
<dbReference type="AlphaFoldDB" id="A0A2S8I7V1"/>
<name>A0A2S8I7V1_BURCE</name>
<dbReference type="EMBL" id="PUIQ01000063">
    <property type="protein sequence ID" value="PQP10775.1"/>
    <property type="molecule type" value="Genomic_DNA"/>
</dbReference>
<organism evidence="1 2">
    <name type="scientific">Burkholderia cepacia</name>
    <name type="common">Pseudomonas cepacia</name>
    <dbReference type="NCBI Taxonomy" id="292"/>
    <lineage>
        <taxon>Bacteria</taxon>
        <taxon>Pseudomonadati</taxon>
        <taxon>Pseudomonadota</taxon>
        <taxon>Betaproteobacteria</taxon>
        <taxon>Burkholderiales</taxon>
        <taxon>Burkholderiaceae</taxon>
        <taxon>Burkholderia</taxon>
        <taxon>Burkholderia cepacia complex</taxon>
    </lineage>
</organism>
<evidence type="ECO:0000313" key="2">
    <source>
        <dbReference type="Proteomes" id="UP000238206"/>
    </source>
</evidence>
<proteinExistence type="predicted"/>
<accession>A0A2S8I7V1</accession>
<protein>
    <submittedName>
        <fullName evidence="1">Uncharacterized protein</fullName>
    </submittedName>
</protein>
<gene>
    <name evidence="1" type="ORF">C5615_32965</name>
</gene>
<evidence type="ECO:0000313" key="1">
    <source>
        <dbReference type="EMBL" id="PQP10775.1"/>
    </source>
</evidence>
<sequence length="82" mass="9297">MIVSGGAHAWLPGVENGFAYSIHLYARMLPWSMLVAIVSRARNAFIDNVNLVKQLRFPRLRLPVMDKFVGVAWLQTTMRSLP</sequence>
<dbReference type="Proteomes" id="UP000238206">
    <property type="component" value="Unassembled WGS sequence"/>
</dbReference>
<comment type="caution">
    <text evidence="1">The sequence shown here is derived from an EMBL/GenBank/DDBJ whole genome shotgun (WGS) entry which is preliminary data.</text>
</comment>